<sequence length="370" mass="41696">QFRNFPYPLVWIPQEYYGDKQAKNPTKAEVEGYEDKVAHDKKLTGTENVNADMQPAFEPRLWNGWLPFDVKGAPNMFHDGDGIRGLKKETGDNVKESENGRMDQKHQSDKQKRSEFPFPFIWFPYVNKEEEGGRTNNQKSHSTPERVEEVPHTFKFFPVKSPIDEGATKSTDVVSEGRSASDVTEKVSNQRNIHVKQIKPNHVKNDSKVSEKREINVSEENVTKKDSHSISKQRSTSPPKQSKLPPVCLRVDPLPRNKNGNGSSRSPSPPASKEHSKAIACESNNTPSDNMVDKTERSSNIQNVPKADEEVTPKVRTIEVSQNIPSDNMTDKTEASSNIQNVPKTGEEVAPKVKTIEMLLFGYKLFIADI</sequence>
<feature type="region of interest" description="Disordered" evidence="1">
    <location>
        <begin position="82"/>
        <end position="113"/>
    </location>
</feature>
<organism evidence="2 3">
    <name type="scientific">Trifolium medium</name>
    <dbReference type="NCBI Taxonomy" id="97028"/>
    <lineage>
        <taxon>Eukaryota</taxon>
        <taxon>Viridiplantae</taxon>
        <taxon>Streptophyta</taxon>
        <taxon>Embryophyta</taxon>
        <taxon>Tracheophyta</taxon>
        <taxon>Spermatophyta</taxon>
        <taxon>Magnoliopsida</taxon>
        <taxon>eudicotyledons</taxon>
        <taxon>Gunneridae</taxon>
        <taxon>Pentapetalae</taxon>
        <taxon>rosids</taxon>
        <taxon>fabids</taxon>
        <taxon>Fabales</taxon>
        <taxon>Fabaceae</taxon>
        <taxon>Papilionoideae</taxon>
        <taxon>50 kb inversion clade</taxon>
        <taxon>NPAAA clade</taxon>
        <taxon>Hologalegina</taxon>
        <taxon>IRL clade</taxon>
        <taxon>Trifolieae</taxon>
        <taxon>Trifolium</taxon>
    </lineage>
</organism>
<feature type="compositionally biased region" description="Polar residues" evidence="1">
    <location>
        <begin position="230"/>
        <end position="240"/>
    </location>
</feature>
<feature type="compositionally biased region" description="Basic and acidic residues" evidence="1">
    <location>
        <begin position="203"/>
        <end position="229"/>
    </location>
</feature>
<dbReference type="EMBL" id="LXQA010027122">
    <property type="protein sequence ID" value="MCH94352.1"/>
    <property type="molecule type" value="Genomic_DNA"/>
</dbReference>
<name>A0A392N445_9FABA</name>
<evidence type="ECO:0000256" key="1">
    <source>
        <dbReference type="SAM" id="MobiDB-lite"/>
    </source>
</evidence>
<proteinExistence type="predicted"/>
<dbReference type="AlphaFoldDB" id="A0A392N445"/>
<feature type="compositionally biased region" description="Low complexity" evidence="1">
    <location>
        <begin position="256"/>
        <end position="266"/>
    </location>
</feature>
<feature type="non-terminal residue" evidence="2">
    <location>
        <position position="1"/>
    </location>
</feature>
<comment type="caution">
    <text evidence="2">The sequence shown here is derived from an EMBL/GenBank/DDBJ whole genome shotgun (WGS) entry which is preliminary data.</text>
</comment>
<accession>A0A392N445</accession>
<evidence type="ECO:0000313" key="3">
    <source>
        <dbReference type="Proteomes" id="UP000265520"/>
    </source>
</evidence>
<keyword evidence="3" id="KW-1185">Reference proteome</keyword>
<feature type="region of interest" description="Disordered" evidence="1">
    <location>
        <begin position="129"/>
        <end position="310"/>
    </location>
</feature>
<dbReference type="Proteomes" id="UP000265520">
    <property type="component" value="Unassembled WGS sequence"/>
</dbReference>
<feature type="compositionally biased region" description="Basic residues" evidence="1">
    <location>
        <begin position="193"/>
        <end position="202"/>
    </location>
</feature>
<evidence type="ECO:0000313" key="2">
    <source>
        <dbReference type="EMBL" id="MCH94352.1"/>
    </source>
</evidence>
<protein>
    <submittedName>
        <fullName evidence="2">BAG family molecular chaperone regulator 6-like</fullName>
    </submittedName>
</protein>
<gene>
    <name evidence="2" type="ORF">A2U01_0015310</name>
</gene>
<reference evidence="2 3" key="1">
    <citation type="journal article" date="2018" name="Front. Plant Sci.">
        <title>Red Clover (Trifolium pratense) and Zigzag Clover (T. medium) - A Picture of Genomic Similarities and Differences.</title>
        <authorList>
            <person name="Dluhosova J."/>
            <person name="Istvanek J."/>
            <person name="Nedelnik J."/>
            <person name="Repkova J."/>
        </authorList>
    </citation>
    <scope>NUCLEOTIDE SEQUENCE [LARGE SCALE GENOMIC DNA]</scope>
    <source>
        <strain evidence="3">cv. 10/8</strain>
        <tissue evidence="2">Leaf</tissue>
    </source>
</reference>
<feature type="compositionally biased region" description="Basic and acidic residues" evidence="1">
    <location>
        <begin position="142"/>
        <end position="152"/>
    </location>
</feature>